<dbReference type="PROSITE" id="PS00463">
    <property type="entry name" value="ZN2_CY6_FUNGAL_1"/>
    <property type="match status" value="1"/>
</dbReference>
<feature type="compositionally biased region" description="Low complexity" evidence="6">
    <location>
        <begin position="883"/>
        <end position="908"/>
    </location>
</feature>
<accession>A0A9P7Y5W6</accession>
<dbReference type="InterPro" id="IPR007219">
    <property type="entry name" value="XnlR_reg_dom"/>
</dbReference>
<evidence type="ECO:0000313" key="9">
    <source>
        <dbReference type="Proteomes" id="UP000707451"/>
    </source>
</evidence>
<feature type="domain" description="Zn(2)-C6 fungal-type" evidence="7">
    <location>
        <begin position="13"/>
        <end position="45"/>
    </location>
</feature>
<dbReference type="InterPro" id="IPR001138">
    <property type="entry name" value="Zn2Cys6_DnaBD"/>
</dbReference>
<feature type="region of interest" description="Disordered" evidence="6">
    <location>
        <begin position="63"/>
        <end position="119"/>
    </location>
</feature>
<evidence type="ECO:0000256" key="1">
    <source>
        <dbReference type="ARBA" id="ARBA00004123"/>
    </source>
</evidence>
<dbReference type="GO" id="GO:0008270">
    <property type="term" value="F:zinc ion binding"/>
    <property type="evidence" value="ECO:0007669"/>
    <property type="project" value="InterPro"/>
</dbReference>
<proteinExistence type="predicted"/>
<dbReference type="EMBL" id="JAHRHY010000001">
    <property type="protein sequence ID" value="KAG9072712.1"/>
    <property type="molecule type" value="Genomic_DNA"/>
</dbReference>
<feature type="compositionally biased region" description="Polar residues" evidence="6">
    <location>
        <begin position="89"/>
        <end position="119"/>
    </location>
</feature>
<evidence type="ECO:0000256" key="4">
    <source>
        <dbReference type="ARBA" id="ARBA00023163"/>
    </source>
</evidence>
<feature type="compositionally biased region" description="Polar residues" evidence="6">
    <location>
        <begin position="1076"/>
        <end position="1086"/>
    </location>
</feature>
<evidence type="ECO:0000256" key="3">
    <source>
        <dbReference type="ARBA" id="ARBA00023015"/>
    </source>
</evidence>
<evidence type="ECO:0000256" key="5">
    <source>
        <dbReference type="ARBA" id="ARBA00023242"/>
    </source>
</evidence>
<dbReference type="GO" id="GO:0005634">
    <property type="term" value="C:nucleus"/>
    <property type="evidence" value="ECO:0007669"/>
    <property type="project" value="UniProtKB-SubCell"/>
</dbReference>
<feature type="compositionally biased region" description="Polar residues" evidence="6">
    <location>
        <begin position="715"/>
        <end position="738"/>
    </location>
</feature>
<feature type="region of interest" description="Disordered" evidence="6">
    <location>
        <begin position="641"/>
        <end position="703"/>
    </location>
</feature>
<feature type="region of interest" description="Disordered" evidence="6">
    <location>
        <begin position="1056"/>
        <end position="1086"/>
    </location>
</feature>
<evidence type="ECO:0000256" key="6">
    <source>
        <dbReference type="SAM" id="MobiDB-lite"/>
    </source>
</evidence>
<reference evidence="8" key="1">
    <citation type="submission" date="2021-06" db="EMBL/GenBank/DDBJ databases">
        <title>Genome Sequence of Mortierella hyaline Strain SCG-10, a Cold-Adapted, Nitrate-Reducing Fungus Isolated from Soil in Minnesota, USA.</title>
        <authorList>
            <person name="Aldossari N."/>
        </authorList>
    </citation>
    <scope>NUCLEOTIDE SEQUENCE</scope>
    <source>
        <strain evidence="8">SCG-10</strain>
    </source>
</reference>
<dbReference type="PANTHER" id="PTHR47338:SF5">
    <property type="entry name" value="ZN(II)2CYS6 TRANSCRIPTION FACTOR (EUROFUNG)"/>
    <property type="match status" value="1"/>
</dbReference>
<dbReference type="OrthoDB" id="2283631at2759"/>
<sequence>MTKIKPRLIARISCQECRRRKTRCNYDGQGDKCSTCARIGTACIFSQKNGVVLDMDKVMEENNPHLVHQREKEQRAKERERERDLLQAELSSSYPSSGFATRSNRSNSAGGMLGRSSSTEDLSHVMDRLQIDNYGIAPHTLRSFSQVAGDNDSAEPSSGESSATESTEPATSTVTHDPDQPFHKRRSISDAIPGTQQRTRGRSEPLVDIQPDLIDLYFQHVHPFLLIVHKPSFLRRLYDPKDPVPDFLLAAIYAVASQYSPGRVQDGRRYFDLWLSRLDDTLDKPRLATIQALLLIIKYQESVKHNGFYFRTYMYAQMVIVLARELQLHKTSPVSMKLDKESHEVRRRLFWSIFVLDQFISVSQGRSMSFRDVEPEADMPCINNEDPDDTQEVENILNFIEYIKLSKINHQALMLVRKSLTKAIRAEDAIPQCRVITSAMVAWKASLPIRLQLASNMSARTPFGAMLHMVYHACLLMTLRSFCDDISVSQPEMTANSRETCSVSATNITVITDDLFTNHGIVSLTYPVRGCYFVIYCLIAAATIQANDIRRGTSGPIMFKRSLALLNIILRESTAADIEKEVELLKNSMDSSMDYQGDYAYSPNPQYDHRPPLKHILPMSQKYGSRMPFGSSGVTPIRMRKISPKVGGPATGSSDGVSKSKTAAGHPDGSQGFNDRTLGATQSNPGQVGQPMASSAPLPTPVDSKANVQLISNSLNNNLPRPQQQDQGTFNSGSNSGIANGWAQAGDRSLDDLNRLKLTSSPEVPNRPIHALLPTAPILPSTNASLSSFPARAPYASDFNGLALAQQQPLSTPGGSTLAPMMSLAQFLLLQEEQQRQQKQSTQLLDSSPPVSSLDRLSAAQIQEQHRLNQQRQFMHLQREYQQRQQQQQQQQQQPQQQQQQQQPQQQQEPNSADVNSFLSNFSSLTSYQQLNSDQAQNELMRMLSSSVVSYQDGFSNESAMSFATAYLQQQQQQQQQSGLHPNTFPAQPLSPPTNAVPQQEGYAAPAIMNDSPSPDSFQPIDMASSFPSYLCPDSNVPVGIRQALGDADRMFRFQAQQGMAGADDSLFPNERRQTIHSQQQQPPYP</sequence>
<dbReference type="AlphaFoldDB" id="A0A9P7Y5W6"/>
<dbReference type="Proteomes" id="UP000707451">
    <property type="component" value="Unassembled WGS sequence"/>
</dbReference>
<keyword evidence="4" id="KW-0804">Transcription</keyword>
<keyword evidence="5" id="KW-0539">Nucleus</keyword>
<dbReference type="PANTHER" id="PTHR47338">
    <property type="entry name" value="ZN(II)2CYS6 TRANSCRIPTION FACTOR (EUROFUNG)-RELATED"/>
    <property type="match status" value="1"/>
</dbReference>
<dbReference type="PROSITE" id="PS50048">
    <property type="entry name" value="ZN2_CY6_FUNGAL_2"/>
    <property type="match status" value="1"/>
</dbReference>
<evidence type="ECO:0000256" key="2">
    <source>
        <dbReference type="ARBA" id="ARBA00022723"/>
    </source>
</evidence>
<dbReference type="InterPro" id="IPR050815">
    <property type="entry name" value="TF_fung"/>
</dbReference>
<dbReference type="InterPro" id="IPR036864">
    <property type="entry name" value="Zn2-C6_fun-type_DNA-bd_sf"/>
</dbReference>
<feature type="region of interest" description="Disordered" evidence="6">
    <location>
        <begin position="715"/>
        <end position="744"/>
    </location>
</feature>
<feature type="region of interest" description="Disordered" evidence="6">
    <location>
        <begin position="967"/>
        <end position="999"/>
    </location>
</feature>
<name>A0A9P7Y5W6_9FUNG</name>
<dbReference type="GO" id="GO:0003677">
    <property type="term" value="F:DNA binding"/>
    <property type="evidence" value="ECO:0007669"/>
    <property type="project" value="InterPro"/>
</dbReference>
<dbReference type="SMART" id="SM00906">
    <property type="entry name" value="Fungal_trans"/>
    <property type="match status" value="1"/>
</dbReference>
<keyword evidence="2" id="KW-0479">Metal-binding</keyword>
<gene>
    <name evidence="8" type="ORF">KI688_000487</name>
</gene>
<keyword evidence="9" id="KW-1185">Reference proteome</keyword>
<feature type="compositionally biased region" description="Low complexity" evidence="6">
    <location>
        <begin position="154"/>
        <end position="173"/>
    </location>
</feature>
<feature type="compositionally biased region" description="Polar residues" evidence="6">
    <location>
        <begin position="651"/>
        <end position="661"/>
    </location>
</feature>
<evidence type="ECO:0000259" key="7">
    <source>
        <dbReference type="PROSITE" id="PS50048"/>
    </source>
</evidence>
<dbReference type="CDD" id="cd00067">
    <property type="entry name" value="GAL4"/>
    <property type="match status" value="1"/>
</dbReference>
<comment type="subcellular location">
    <subcellularLocation>
        <location evidence="1">Nucleus</location>
    </subcellularLocation>
</comment>
<dbReference type="GO" id="GO:0006351">
    <property type="term" value="P:DNA-templated transcription"/>
    <property type="evidence" value="ECO:0007669"/>
    <property type="project" value="InterPro"/>
</dbReference>
<dbReference type="Pfam" id="PF04082">
    <property type="entry name" value="Fungal_trans"/>
    <property type="match status" value="1"/>
</dbReference>
<protein>
    <recommendedName>
        <fullName evidence="7">Zn(2)-C6 fungal-type domain-containing protein</fullName>
    </recommendedName>
</protein>
<comment type="caution">
    <text evidence="8">The sequence shown here is derived from an EMBL/GenBank/DDBJ whole genome shotgun (WGS) entry which is preliminary data.</text>
</comment>
<feature type="compositionally biased region" description="Basic and acidic residues" evidence="6">
    <location>
        <begin position="63"/>
        <end position="86"/>
    </location>
</feature>
<feature type="region of interest" description="Disordered" evidence="6">
    <location>
        <begin position="147"/>
        <end position="204"/>
    </location>
</feature>
<keyword evidence="3" id="KW-0805">Transcription regulation</keyword>
<evidence type="ECO:0000313" key="8">
    <source>
        <dbReference type="EMBL" id="KAG9072712.1"/>
    </source>
</evidence>
<feature type="compositionally biased region" description="Polar residues" evidence="6">
    <location>
        <begin position="671"/>
        <end position="687"/>
    </location>
</feature>
<dbReference type="Gene3D" id="4.10.240.10">
    <property type="entry name" value="Zn(2)-C6 fungal-type DNA-binding domain"/>
    <property type="match status" value="1"/>
</dbReference>
<dbReference type="Pfam" id="PF00172">
    <property type="entry name" value="Zn_clus"/>
    <property type="match status" value="1"/>
</dbReference>
<dbReference type="SUPFAM" id="SSF57701">
    <property type="entry name" value="Zn2/Cys6 DNA-binding domain"/>
    <property type="match status" value="1"/>
</dbReference>
<organism evidence="8 9">
    <name type="scientific">Linnemannia hyalina</name>
    <dbReference type="NCBI Taxonomy" id="64524"/>
    <lineage>
        <taxon>Eukaryota</taxon>
        <taxon>Fungi</taxon>
        <taxon>Fungi incertae sedis</taxon>
        <taxon>Mucoromycota</taxon>
        <taxon>Mortierellomycotina</taxon>
        <taxon>Mortierellomycetes</taxon>
        <taxon>Mortierellales</taxon>
        <taxon>Mortierellaceae</taxon>
        <taxon>Linnemannia</taxon>
    </lineage>
</organism>
<dbReference type="GO" id="GO:0000981">
    <property type="term" value="F:DNA-binding transcription factor activity, RNA polymerase II-specific"/>
    <property type="evidence" value="ECO:0007669"/>
    <property type="project" value="InterPro"/>
</dbReference>
<feature type="region of interest" description="Disordered" evidence="6">
    <location>
        <begin position="877"/>
        <end position="917"/>
    </location>
</feature>
<dbReference type="CDD" id="cd12148">
    <property type="entry name" value="fungal_TF_MHR"/>
    <property type="match status" value="1"/>
</dbReference>